<keyword evidence="4" id="KW-0249">Electron transport</keyword>
<evidence type="ECO:0000256" key="6">
    <source>
        <dbReference type="ARBA" id="ARBA00023284"/>
    </source>
</evidence>
<dbReference type="PANTHER" id="PTHR45663:SF11">
    <property type="entry name" value="GEO12009P1"/>
    <property type="match status" value="1"/>
</dbReference>
<evidence type="ECO:0000256" key="9">
    <source>
        <dbReference type="PIRSR" id="PIRSR000077-1"/>
    </source>
</evidence>
<feature type="disulfide bond" description="Redox-active" evidence="10">
    <location>
        <begin position="30"/>
        <end position="33"/>
    </location>
</feature>
<sequence>MTIEVTAQNFDEEVLNYKGKVLVDFWAEWCGPCMMLGPIIEEVSEEVDDVKFCKVNCDEARDVALQFGIMTIPNLIVFENGEQVNQSIGYIEKEDVLKLIK</sequence>
<keyword evidence="6 10" id="KW-0676">Redox-active center</keyword>
<comment type="similarity">
    <text evidence="1 8">Belongs to the thioredoxin family.</text>
</comment>
<dbReference type="GO" id="GO:0005829">
    <property type="term" value="C:cytosol"/>
    <property type="evidence" value="ECO:0007669"/>
    <property type="project" value="TreeGrafter"/>
</dbReference>
<keyword evidence="5 10" id="KW-1015">Disulfide bond</keyword>
<dbReference type="NCBIfam" id="TIGR01068">
    <property type="entry name" value="thioredoxin"/>
    <property type="match status" value="1"/>
</dbReference>
<dbReference type="InterPro" id="IPR036249">
    <property type="entry name" value="Thioredoxin-like_sf"/>
</dbReference>
<evidence type="ECO:0000313" key="13">
    <source>
        <dbReference type="Proteomes" id="UP000190657"/>
    </source>
</evidence>
<dbReference type="PIRSF" id="PIRSF000077">
    <property type="entry name" value="Thioredoxin"/>
    <property type="match status" value="1"/>
</dbReference>
<feature type="domain" description="Thioredoxin" evidence="11">
    <location>
        <begin position="1"/>
        <end position="101"/>
    </location>
</feature>
<proteinExistence type="inferred from homology"/>
<reference evidence="12 13" key="1">
    <citation type="submission" date="2017-02" db="EMBL/GenBank/DDBJ databases">
        <authorList>
            <person name="Peterson S.W."/>
        </authorList>
    </citation>
    <scope>NUCLEOTIDE SEQUENCE [LARGE SCALE GENOMIC DNA]</scope>
    <source>
        <strain evidence="12 13">ATCC 51222</strain>
    </source>
</reference>
<dbReference type="InterPro" id="IPR005746">
    <property type="entry name" value="Thioredoxin"/>
</dbReference>
<dbReference type="AlphaFoldDB" id="A0A1T4M5K6"/>
<dbReference type="STRING" id="290054.SAMN02745114_01131"/>
<feature type="active site" description="Nucleophile" evidence="9">
    <location>
        <position position="33"/>
    </location>
</feature>
<feature type="active site" description="Nucleophile" evidence="9">
    <location>
        <position position="30"/>
    </location>
</feature>
<dbReference type="GO" id="GO:0015035">
    <property type="term" value="F:protein-disulfide reductase activity"/>
    <property type="evidence" value="ECO:0007669"/>
    <property type="project" value="UniProtKB-UniRule"/>
</dbReference>
<protein>
    <recommendedName>
        <fullName evidence="2 7">Thioredoxin</fullName>
    </recommendedName>
</protein>
<dbReference type="InterPro" id="IPR017937">
    <property type="entry name" value="Thioredoxin_CS"/>
</dbReference>
<dbReference type="PRINTS" id="PR00421">
    <property type="entry name" value="THIOREDOXIN"/>
</dbReference>
<name>A0A1T4M5K6_9FIRM</name>
<feature type="site" description="Contributes to redox potential value" evidence="9">
    <location>
        <position position="31"/>
    </location>
</feature>
<evidence type="ECO:0000256" key="2">
    <source>
        <dbReference type="ARBA" id="ARBA00020570"/>
    </source>
</evidence>
<evidence type="ECO:0000256" key="1">
    <source>
        <dbReference type="ARBA" id="ARBA00008987"/>
    </source>
</evidence>
<evidence type="ECO:0000256" key="4">
    <source>
        <dbReference type="ARBA" id="ARBA00022982"/>
    </source>
</evidence>
<dbReference type="Pfam" id="PF00085">
    <property type="entry name" value="Thioredoxin"/>
    <property type="match status" value="1"/>
</dbReference>
<dbReference type="SUPFAM" id="SSF52833">
    <property type="entry name" value="Thioredoxin-like"/>
    <property type="match status" value="1"/>
</dbReference>
<feature type="site" description="Contributes to redox potential value" evidence="9">
    <location>
        <position position="32"/>
    </location>
</feature>
<evidence type="ECO:0000256" key="8">
    <source>
        <dbReference type="PIRNR" id="PIRNR000077"/>
    </source>
</evidence>
<evidence type="ECO:0000259" key="11">
    <source>
        <dbReference type="PROSITE" id="PS51352"/>
    </source>
</evidence>
<dbReference type="PROSITE" id="PS51352">
    <property type="entry name" value="THIOREDOXIN_2"/>
    <property type="match status" value="1"/>
</dbReference>
<keyword evidence="13" id="KW-1185">Reference proteome</keyword>
<gene>
    <name evidence="12" type="ORF">SAMN02745114_01131</name>
</gene>
<feature type="site" description="Deprotonates C-terminal active site Cys" evidence="9">
    <location>
        <position position="24"/>
    </location>
</feature>
<keyword evidence="3" id="KW-0813">Transport</keyword>
<evidence type="ECO:0000256" key="5">
    <source>
        <dbReference type="ARBA" id="ARBA00023157"/>
    </source>
</evidence>
<dbReference type="GO" id="GO:0045454">
    <property type="term" value="P:cell redox homeostasis"/>
    <property type="evidence" value="ECO:0007669"/>
    <property type="project" value="TreeGrafter"/>
</dbReference>
<dbReference type="PANTHER" id="PTHR45663">
    <property type="entry name" value="GEO12009P1"/>
    <property type="match status" value="1"/>
</dbReference>
<accession>A0A1T4M5K6</accession>
<evidence type="ECO:0000256" key="7">
    <source>
        <dbReference type="NCBIfam" id="TIGR01068"/>
    </source>
</evidence>
<dbReference type="PROSITE" id="PS00194">
    <property type="entry name" value="THIOREDOXIN_1"/>
    <property type="match status" value="1"/>
</dbReference>
<dbReference type="Gene3D" id="3.40.30.10">
    <property type="entry name" value="Glutaredoxin"/>
    <property type="match status" value="1"/>
</dbReference>
<evidence type="ECO:0000256" key="3">
    <source>
        <dbReference type="ARBA" id="ARBA00022448"/>
    </source>
</evidence>
<dbReference type="FunFam" id="3.40.30.10:FF:000001">
    <property type="entry name" value="Thioredoxin"/>
    <property type="match status" value="1"/>
</dbReference>
<dbReference type="CDD" id="cd02947">
    <property type="entry name" value="TRX_family"/>
    <property type="match status" value="1"/>
</dbReference>
<dbReference type="EMBL" id="FUWW01000011">
    <property type="protein sequence ID" value="SJZ62263.1"/>
    <property type="molecule type" value="Genomic_DNA"/>
</dbReference>
<dbReference type="RefSeq" id="WP_200803074.1">
    <property type="nucleotide sequence ID" value="NZ_FUWW01000011.1"/>
</dbReference>
<dbReference type="Proteomes" id="UP000190657">
    <property type="component" value="Unassembled WGS sequence"/>
</dbReference>
<evidence type="ECO:0000256" key="10">
    <source>
        <dbReference type="PIRSR" id="PIRSR000077-4"/>
    </source>
</evidence>
<evidence type="ECO:0000313" key="12">
    <source>
        <dbReference type="EMBL" id="SJZ62263.1"/>
    </source>
</evidence>
<organism evidence="12 13">
    <name type="scientific">Eubacterium coprostanoligenes</name>
    <dbReference type="NCBI Taxonomy" id="290054"/>
    <lineage>
        <taxon>Bacteria</taxon>
        <taxon>Bacillati</taxon>
        <taxon>Bacillota</taxon>
        <taxon>Clostridia</taxon>
        <taxon>Eubacteriales</taxon>
        <taxon>Eubacteriaceae</taxon>
        <taxon>Eubacterium</taxon>
    </lineage>
</organism>
<dbReference type="InterPro" id="IPR013766">
    <property type="entry name" value="Thioredoxin_domain"/>
</dbReference>